<accession>A0A371E9L1</accession>
<feature type="non-terminal residue" evidence="2">
    <location>
        <position position="1"/>
    </location>
</feature>
<keyword evidence="3" id="KW-1185">Reference proteome</keyword>
<dbReference type="Proteomes" id="UP000257109">
    <property type="component" value="Unassembled WGS sequence"/>
</dbReference>
<protein>
    <submittedName>
        <fullName evidence="2">Uncharacterized protein</fullName>
    </submittedName>
</protein>
<dbReference type="AlphaFoldDB" id="A0A371E9L1"/>
<dbReference type="PROSITE" id="PS50088">
    <property type="entry name" value="ANK_REPEAT"/>
    <property type="match status" value="1"/>
</dbReference>
<dbReference type="EMBL" id="QJKJ01015316">
    <property type="protein sequence ID" value="RDX62722.1"/>
    <property type="molecule type" value="Genomic_DNA"/>
</dbReference>
<keyword evidence="1" id="KW-0040">ANK repeat</keyword>
<evidence type="ECO:0000256" key="1">
    <source>
        <dbReference type="PROSITE-ProRule" id="PRU00023"/>
    </source>
</evidence>
<evidence type="ECO:0000313" key="3">
    <source>
        <dbReference type="Proteomes" id="UP000257109"/>
    </source>
</evidence>
<name>A0A371E9L1_MUCPR</name>
<feature type="non-terminal residue" evidence="2">
    <location>
        <position position="212"/>
    </location>
</feature>
<sequence>MYVGGNGNPRPRPLIIRYNSTSQARVSFIVQVLARHAYSNNAVPWRYPTQGTMAPPVVGKDATLVITNIAKTRGVTRSERVFTLDGLRNKSPPVRKDKVVETPKKVVIEEEAQEFLKMIRHNKYEMGIINNITASSHLSFSEVELPNEGKSHNQPLHITVKCGNYMIARVLIDNGSSLNVMPKATLDKLYLLGAMLKSSPIVVRAFEGSQRE</sequence>
<gene>
    <name evidence="2" type="ORF">CR513_58912</name>
</gene>
<dbReference type="OrthoDB" id="1736143at2759"/>
<feature type="repeat" description="ANK" evidence="1">
    <location>
        <begin position="151"/>
        <end position="183"/>
    </location>
</feature>
<dbReference type="PROSITE" id="PS50297">
    <property type="entry name" value="ANK_REP_REGION"/>
    <property type="match status" value="1"/>
</dbReference>
<organism evidence="2 3">
    <name type="scientific">Mucuna pruriens</name>
    <name type="common">Velvet bean</name>
    <name type="synonym">Dolichos pruriens</name>
    <dbReference type="NCBI Taxonomy" id="157652"/>
    <lineage>
        <taxon>Eukaryota</taxon>
        <taxon>Viridiplantae</taxon>
        <taxon>Streptophyta</taxon>
        <taxon>Embryophyta</taxon>
        <taxon>Tracheophyta</taxon>
        <taxon>Spermatophyta</taxon>
        <taxon>Magnoliopsida</taxon>
        <taxon>eudicotyledons</taxon>
        <taxon>Gunneridae</taxon>
        <taxon>Pentapetalae</taxon>
        <taxon>rosids</taxon>
        <taxon>fabids</taxon>
        <taxon>Fabales</taxon>
        <taxon>Fabaceae</taxon>
        <taxon>Papilionoideae</taxon>
        <taxon>50 kb inversion clade</taxon>
        <taxon>NPAAA clade</taxon>
        <taxon>indigoferoid/millettioid clade</taxon>
        <taxon>Phaseoleae</taxon>
        <taxon>Mucuna</taxon>
    </lineage>
</organism>
<proteinExistence type="predicted"/>
<dbReference type="PANTHER" id="PTHR32108:SF9">
    <property type="entry name" value="REVERSE TRANSCRIPTASE RNASE H-LIKE DOMAIN-CONTAINING PROTEIN"/>
    <property type="match status" value="1"/>
</dbReference>
<dbReference type="PANTHER" id="PTHR32108">
    <property type="entry name" value="DNA-DIRECTED RNA POLYMERASE SUBUNIT ALPHA"/>
    <property type="match status" value="1"/>
</dbReference>
<dbReference type="InterPro" id="IPR002110">
    <property type="entry name" value="Ankyrin_rpt"/>
</dbReference>
<evidence type="ECO:0000313" key="2">
    <source>
        <dbReference type="EMBL" id="RDX62722.1"/>
    </source>
</evidence>
<comment type="caution">
    <text evidence="2">The sequence shown here is derived from an EMBL/GenBank/DDBJ whole genome shotgun (WGS) entry which is preliminary data.</text>
</comment>
<reference evidence="2" key="1">
    <citation type="submission" date="2018-05" db="EMBL/GenBank/DDBJ databases">
        <title>Draft genome of Mucuna pruriens seed.</title>
        <authorList>
            <person name="Nnadi N.E."/>
            <person name="Vos R."/>
            <person name="Hasami M.H."/>
            <person name="Devisetty U.K."/>
            <person name="Aguiy J.C."/>
        </authorList>
    </citation>
    <scope>NUCLEOTIDE SEQUENCE [LARGE SCALE GENOMIC DNA]</scope>
    <source>
        <strain evidence="2">JCA_2017</strain>
    </source>
</reference>